<feature type="compositionally biased region" description="Low complexity" evidence="9">
    <location>
        <begin position="146"/>
        <end position="157"/>
    </location>
</feature>
<dbReference type="SUPFAM" id="SSF55486">
    <property type="entry name" value="Metalloproteases ('zincins'), catalytic domain"/>
    <property type="match status" value="1"/>
</dbReference>
<evidence type="ECO:0000256" key="2">
    <source>
        <dbReference type="ARBA" id="ARBA00022670"/>
    </source>
</evidence>
<dbReference type="GO" id="GO:0008237">
    <property type="term" value="F:metallopeptidase activity"/>
    <property type="evidence" value="ECO:0007669"/>
    <property type="project" value="UniProtKB-KW"/>
</dbReference>
<dbReference type="InterPro" id="IPR008754">
    <property type="entry name" value="Peptidase_M43"/>
</dbReference>
<feature type="region of interest" description="Disordered" evidence="9">
    <location>
        <begin position="142"/>
        <end position="172"/>
    </location>
</feature>
<dbReference type="Gene3D" id="2.120.10.70">
    <property type="entry name" value="Fucose-specific lectin"/>
    <property type="match status" value="2"/>
</dbReference>
<dbReference type="PANTHER" id="PTHR47466">
    <property type="match status" value="1"/>
</dbReference>
<sequence>MSPTMGNGAGKGGQGGMGRGGPQGGPPKPQRKCGTMDVHRRLLSTHPEYIKARASIENLALAFQRGQRKKERQGVVHIPVVVHVVWNTAQQNIPDAQIQSQVDVLNLDFRQRNPDISQVPAAFQGLVADAEVEFFLASRAPDGSPTQGITRTQTNTTSFQSDDRVKSQATGGADPWPADRYLNIWVCQLGGGLLGYAQFPGGPAATDGVVITHSAFGTTGTAEAPFNLGRTATHEIGHWFNLFHIWGDDGTGCGGSDEVPDTPNQAGPNTGVPNFPHLSCNNGPNGDMFMNYMDYVDDNCMVMFSLGQVDRVDACLDGPRQSFVTESAPRIIPGGPIVSWGADRLDIFVQGMDSALYHKAWDGTAWRPSVTDYESLGGRCKSLAEVASWGPDRLDVFVLGMDSALYHKAWDGTAWWPSPTDWEGLGGLCGSPPRACSWGPDRLDVFVLGADSALYHKAWDGTAWRPSPTDWEGLGGLCGSPPAAVCWGRDRIDVFVLGMDSALYHKAWDGTAWWPSLTDWEGLGGLCASPPTVVSWGPDRLDVFVLGTDSVLYHKAWDGTAWWPSPTDWESLGGLCASAPSVVSWGPDRLDIFMLGTDSAVYHKAWDGHAWWPSVTGWESLGGLCACPPRAVSWGPDRLDVFVLGTDSALYHKAWDGTAWWPSVTGWESLGGTLSTLREAVMAAPLPLPQAARDIQPTSTGFHGRA</sequence>
<protein>
    <submittedName>
        <fullName evidence="12">Ulilysin</fullName>
    </submittedName>
</protein>
<dbReference type="CDD" id="cd22954">
    <property type="entry name" value="PLL_lectin"/>
    <property type="match status" value="1"/>
</dbReference>
<keyword evidence="3" id="KW-0479">Metal-binding</keyword>
<keyword evidence="7" id="KW-0482">Metalloprotease</keyword>
<proteinExistence type="inferred from homology"/>
<dbReference type="GO" id="GO:0046872">
    <property type="term" value="F:metal ion binding"/>
    <property type="evidence" value="ECO:0007669"/>
    <property type="project" value="UniProtKB-KW"/>
</dbReference>
<evidence type="ECO:0000313" key="13">
    <source>
        <dbReference type="Proteomes" id="UP000288758"/>
    </source>
</evidence>
<dbReference type="InterPro" id="IPR024079">
    <property type="entry name" value="MetalloPept_cat_dom_sf"/>
</dbReference>
<keyword evidence="8" id="KW-1015">Disulfide bond</keyword>
<evidence type="ECO:0000259" key="11">
    <source>
        <dbReference type="Pfam" id="PF26607"/>
    </source>
</evidence>
<evidence type="ECO:0000256" key="7">
    <source>
        <dbReference type="ARBA" id="ARBA00023049"/>
    </source>
</evidence>
<evidence type="ECO:0000256" key="1">
    <source>
        <dbReference type="ARBA" id="ARBA00008721"/>
    </source>
</evidence>
<feature type="compositionally biased region" description="Gly residues" evidence="9">
    <location>
        <begin position="7"/>
        <end position="23"/>
    </location>
</feature>
<evidence type="ECO:0000256" key="6">
    <source>
        <dbReference type="ARBA" id="ARBA00022833"/>
    </source>
</evidence>
<dbReference type="Gene3D" id="3.40.390.10">
    <property type="entry name" value="Collagenase (Catalytic Domain)"/>
    <property type="match status" value="1"/>
</dbReference>
<keyword evidence="4" id="KW-0732">Signal</keyword>
<evidence type="ECO:0000256" key="9">
    <source>
        <dbReference type="SAM" id="MobiDB-lite"/>
    </source>
</evidence>
<evidence type="ECO:0000259" key="10">
    <source>
        <dbReference type="Pfam" id="PF05572"/>
    </source>
</evidence>
<evidence type="ECO:0000256" key="8">
    <source>
        <dbReference type="ARBA" id="ARBA00023157"/>
    </source>
</evidence>
<keyword evidence="6" id="KW-0862">Zinc</keyword>
<comment type="similarity">
    <text evidence="1">Belongs to the peptidase M43B family.</text>
</comment>
<feature type="region of interest" description="Disordered" evidence="9">
    <location>
        <begin position="1"/>
        <end position="34"/>
    </location>
</feature>
<dbReference type="Pfam" id="PF26607">
    <property type="entry name" value="DUF8189"/>
    <property type="match status" value="1"/>
</dbReference>
<name>A0A410RUZ4_CORCK</name>
<feature type="domain" description="PLL-like beta propeller" evidence="11">
    <location>
        <begin position="342"/>
        <end position="674"/>
    </location>
</feature>
<dbReference type="PANTHER" id="PTHR47466:SF1">
    <property type="entry name" value="METALLOPROTEASE MEP1 (AFU_ORTHOLOGUE AFUA_1G07730)-RELATED"/>
    <property type="match status" value="1"/>
</dbReference>
<accession>A0A410RUZ4</accession>
<dbReference type="SUPFAM" id="SSF89372">
    <property type="entry name" value="Fucose-specific lectin"/>
    <property type="match status" value="1"/>
</dbReference>
<dbReference type="Proteomes" id="UP000288758">
    <property type="component" value="Chromosome"/>
</dbReference>
<reference evidence="12 13" key="1">
    <citation type="submission" date="2018-12" db="EMBL/GenBank/DDBJ databases">
        <title>Complete Genome Sequence of the Corallopyronin A producing Myxobacterium Corallococcus coralloides B035.</title>
        <authorList>
            <person name="Bouhired S.M."/>
            <person name="Rupp O."/>
            <person name="Blom J."/>
            <person name="Schaeberle T.F."/>
            <person name="Kehraus S."/>
            <person name="Schiefer A."/>
            <person name="Pfarr K."/>
            <person name="Goesmann A."/>
            <person name="Hoerauf A."/>
            <person name="Koenig G.M."/>
        </authorList>
    </citation>
    <scope>NUCLEOTIDE SEQUENCE [LARGE SCALE GENOMIC DNA]</scope>
    <source>
        <strain evidence="12 13">B035</strain>
    </source>
</reference>
<dbReference type="GO" id="GO:0006508">
    <property type="term" value="P:proteolysis"/>
    <property type="evidence" value="ECO:0007669"/>
    <property type="project" value="UniProtKB-KW"/>
</dbReference>
<evidence type="ECO:0000256" key="4">
    <source>
        <dbReference type="ARBA" id="ARBA00022729"/>
    </source>
</evidence>
<organism evidence="12 13">
    <name type="scientific">Corallococcus coralloides</name>
    <name type="common">Myxococcus coralloides</name>
    <dbReference type="NCBI Taxonomy" id="184914"/>
    <lineage>
        <taxon>Bacteria</taxon>
        <taxon>Pseudomonadati</taxon>
        <taxon>Myxococcota</taxon>
        <taxon>Myxococcia</taxon>
        <taxon>Myxococcales</taxon>
        <taxon>Cystobacterineae</taxon>
        <taxon>Myxococcaceae</taxon>
        <taxon>Corallococcus</taxon>
    </lineage>
</organism>
<dbReference type="InterPro" id="IPR058502">
    <property type="entry name" value="PLL-like_beta-prop"/>
</dbReference>
<dbReference type="Pfam" id="PF05572">
    <property type="entry name" value="Peptidase_M43"/>
    <property type="match status" value="1"/>
</dbReference>
<evidence type="ECO:0000256" key="5">
    <source>
        <dbReference type="ARBA" id="ARBA00022801"/>
    </source>
</evidence>
<evidence type="ECO:0000256" key="3">
    <source>
        <dbReference type="ARBA" id="ARBA00022723"/>
    </source>
</evidence>
<gene>
    <name evidence="12" type="ORF">EJ065_4172</name>
</gene>
<evidence type="ECO:0000313" key="12">
    <source>
        <dbReference type="EMBL" id="QAT85730.1"/>
    </source>
</evidence>
<feature type="domain" description="Peptidase M43 pregnancy-associated plasma-A" evidence="10">
    <location>
        <begin position="174"/>
        <end position="316"/>
    </location>
</feature>
<dbReference type="EMBL" id="CP034669">
    <property type="protein sequence ID" value="QAT85730.1"/>
    <property type="molecule type" value="Genomic_DNA"/>
</dbReference>
<dbReference type="AlphaFoldDB" id="A0A410RUZ4"/>
<keyword evidence="5" id="KW-0378">Hydrolase</keyword>
<dbReference type="CDD" id="cd04275">
    <property type="entry name" value="ZnMc_pappalysin_like"/>
    <property type="match status" value="1"/>
</dbReference>
<keyword evidence="2" id="KW-0645">Protease</keyword>
<dbReference type="RefSeq" id="WP_240672378.1">
    <property type="nucleotide sequence ID" value="NZ_CP034669.1"/>
</dbReference>